<dbReference type="InterPro" id="IPR003754">
    <property type="entry name" value="4pyrrol_synth_uPrphyn_synth"/>
</dbReference>
<dbReference type="PANTHER" id="PTHR40082">
    <property type="entry name" value="BLR5956 PROTEIN"/>
    <property type="match status" value="1"/>
</dbReference>
<dbReference type="EMBL" id="FOEF01000021">
    <property type="protein sequence ID" value="SEP52587.1"/>
    <property type="molecule type" value="Genomic_DNA"/>
</dbReference>
<organism evidence="4 5">
    <name type="scientific">Amycolatopsis saalfeldensis</name>
    <dbReference type="NCBI Taxonomy" id="394193"/>
    <lineage>
        <taxon>Bacteria</taxon>
        <taxon>Bacillati</taxon>
        <taxon>Actinomycetota</taxon>
        <taxon>Actinomycetes</taxon>
        <taxon>Pseudonocardiales</taxon>
        <taxon>Pseudonocardiaceae</taxon>
        <taxon>Amycolatopsis</taxon>
    </lineage>
</organism>
<dbReference type="InterPro" id="IPR036108">
    <property type="entry name" value="4pyrrol_syn_uPrphyn_synt_sf"/>
</dbReference>
<dbReference type="SUPFAM" id="SSF69618">
    <property type="entry name" value="HemD-like"/>
    <property type="match status" value="1"/>
</dbReference>
<dbReference type="GO" id="GO:0004852">
    <property type="term" value="F:uroporphyrinogen-III synthase activity"/>
    <property type="evidence" value="ECO:0007669"/>
    <property type="project" value="InterPro"/>
</dbReference>
<keyword evidence="1 2" id="KW-0238">DNA-binding</keyword>
<dbReference type="OrthoDB" id="213853at2"/>
<dbReference type="PROSITE" id="PS51755">
    <property type="entry name" value="OMPR_PHOB"/>
    <property type="match status" value="1"/>
</dbReference>
<protein>
    <submittedName>
        <fullName evidence="4">Uroporphyrinogen-III synthase</fullName>
    </submittedName>
</protein>
<accession>A0A1H8YKB6</accession>
<dbReference type="Gene3D" id="3.40.50.10090">
    <property type="match status" value="2"/>
</dbReference>
<feature type="domain" description="OmpR/PhoB-type" evidence="3">
    <location>
        <begin position="273"/>
        <end position="365"/>
    </location>
</feature>
<dbReference type="AlphaFoldDB" id="A0A1H8YKB6"/>
<evidence type="ECO:0000313" key="5">
    <source>
        <dbReference type="Proteomes" id="UP000198582"/>
    </source>
</evidence>
<keyword evidence="5" id="KW-1185">Reference proteome</keyword>
<dbReference type="InterPro" id="IPR036388">
    <property type="entry name" value="WH-like_DNA-bd_sf"/>
</dbReference>
<evidence type="ECO:0000256" key="2">
    <source>
        <dbReference type="PROSITE-ProRule" id="PRU01091"/>
    </source>
</evidence>
<feature type="DNA-binding region" description="OmpR/PhoB-type" evidence="2">
    <location>
        <begin position="273"/>
        <end position="365"/>
    </location>
</feature>
<dbReference type="SUPFAM" id="SSF46894">
    <property type="entry name" value="C-terminal effector domain of the bipartite response regulators"/>
    <property type="match status" value="1"/>
</dbReference>
<dbReference type="Pfam" id="PF02602">
    <property type="entry name" value="HEM4"/>
    <property type="match status" value="1"/>
</dbReference>
<dbReference type="InterPro" id="IPR016032">
    <property type="entry name" value="Sig_transdc_resp-reg_C-effctor"/>
</dbReference>
<dbReference type="SMART" id="SM00862">
    <property type="entry name" value="Trans_reg_C"/>
    <property type="match status" value="1"/>
</dbReference>
<evidence type="ECO:0000256" key="1">
    <source>
        <dbReference type="ARBA" id="ARBA00023125"/>
    </source>
</evidence>
<dbReference type="GO" id="GO:0000160">
    <property type="term" value="P:phosphorelay signal transduction system"/>
    <property type="evidence" value="ECO:0007669"/>
    <property type="project" value="InterPro"/>
</dbReference>
<dbReference type="GO" id="GO:0006355">
    <property type="term" value="P:regulation of DNA-templated transcription"/>
    <property type="evidence" value="ECO:0007669"/>
    <property type="project" value="InterPro"/>
</dbReference>
<gene>
    <name evidence="4" type="ORF">SAMN04489732_12158</name>
</gene>
<dbReference type="InterPro" id="IPR039793">
    <property type="entry name" value="UROS/Hem4"/>
</dbReference>
<dbReference type="NCBIfam" id="NF005568">
    <property type="entry name" value="PRK07239.1"/>
    <property type="match status" value="1"/>
</dbReference>
<dbReference type="STRING" id="394193.SAMN04489732_12158"/>
<dbReference type="Proteomes" id="UP000198582">
    <property type="component" value="Unassembled WGS sequence"/>
</dbReference>
<evidence type="ECO:0000313" key="4">
    <source>
        <dbReference type="EMBL" id="SEP52587.1"/>
    </source>
</evidence>
<proteinExistence type="predicted"/>
<dbReference type="Gene3D" id="1.10.10.10">
    <property type="entry name" value="Winged helix-like DNA-binding domain superfamily/Winged helix DNA-binding domain"/>
    <property type="match status" value="1"/>
</dbReference>
<evidence type="ECO:0000259" key="3">
    <source>
        <dbReference type="PROSITE" id="PS51755"/>
    </source>
</evidence>
<dbReference type="PANTHER" id="PTHR40082:SF1">
    <property type="entry name" value="BLR5956 PROTEIN"/>
    <property type="match status" value="1"/>
</dbReference>
<dbReference type="InterPro" id="IPR001867">
    <property type="entry name" value="OmpR/PhoB-type_DNA-bd"/>
</dbReference>
<dbReference type="Pfam" id="PF00486">
    <property type="entry name" value="Trans_reg_C"/>
    <property type="match status" value="1"/>
</dbReference>
<dbReference type="GO" id="GO:0003677">
    <property type="term" value="F:DNA binding"/>
    <property type="evidence" value="ECO:0007669"/>
    <property type="project" value="UniProtKB-UniRule"/>
</dbReference>
<sequence>MTDVLPLAGFVVGITAARRAEELGALLVRKGAAIRYGPAIRIVPLADDTELHTATLRLLESSVDAVVATTGIGFRGWVEAAEGWGLGEALLECLSRSSLLARGPKATGALRAAGLSEDYSPASESNAEVLEHLLESGVDGRSIAVQLHGEPLPYFVDTLREAGAEVIEIPVYRWVGPADPGPLDRLLDAVLDGTVDALPFTSAPAVASALAMARRTGRLPALVDALSTRVVVACVGPITAGPLAALGVPTVQPQRSRIGALARTVSEALMSRSPRLCAAGHAIELRGQAAIVDGEWCDVAPAPMALLRALARSPGRVVSRRELTSSLPGGGEEHAVETAIGRLRTSLGGGGVVQTVVKRGYRLAVD</sequence>
<dbReference type="RefSeq" id="WP_091626099.1">
    <property type="nucleotide sequence ID" value="NZ_FOEF01000021.1"/>
</dbReference>
<reference evidence="4 5" key="1">
    <citation type="submission" date="2016-10" db="EMBL/GenBank/DDBJ databases">
        <authorList>
            <person name="de Groot N.N."/>
        </authorList>
    </citation>
    <scope>NUCLEOTIDE SEQUENCE [LARGE SCALE GENOMIC DNA]</scope>
    <source>
        <strain evidence="4 5">DSM 44993</strain>
    </source>
</reference>
<name>A0A1H8YKB6_9PSEU</name>
<dbReference type="CDD" id="cd06578">
    <property type="entry name" value="HemD"/>
    <property type="match status" value="1"/>
</dbReference>
<dbReference type="GO" id="GO:0006780">
    <property type="term" value="P:uroporphyrinogen III biosynthetic process"/>
    <property type="evidence" value="ECO:0007669"/>
    <property type="project" value="InterPro"/>
</dbReference>